<dbReference type="EMBL" id="JAPWTJ010000594">
    <property type="protein sequence ID" value="KAJ8977047.1"/>
    <property type="molecule type" value="Genomic_DNA"/>
</dbReference>
<feature type="domain" description="Fibronectin type-III" evidence="4">
    <location>
        <begin position="168"/>
        <end position="264"/>
    </location>
</feature>
<gene>
    <name evidence="5" type="ORF">NQ317_000719</name>
</gene>
<evidence type="ECO:0000259" key="4">
    <source>
        <dbReference type="PROSITE" id="PS50853"/>
    </source>
</evidence>
<sequence>MPLESVSHICQKKLLWLVQESLCLVSLMLFNAFALGIHYQFAKTDETLYCLLGIFPPAKFTISTPPSPPVNLNVKDVTSRSATLTWEPPLNNGGTEITGYIVEKKLEFMPKWEKVYTLEPFSLEYIFENLKEKSDYQLRVFAENAVGLSPPAMSDIVKMKTHATVPSPPTPPLEIRTIGPNAIVVEWGIPESDGGSPLLGYNIAIKDTKKTMWMEIGRVPKGVQKFTIRDLQEDHDYMIRIFARNEIGLSDPLESDEPFKVLPSGEADQDDFREATDREPTSYSTTSTSWLRENSMDADIHSYSKGTLLKKDEYFFRIWCYATKLFK</sequence>
<evidence type="ECO:0000313" key="6">
    <source>
        <dbReference type="Proteomes" id="UP001162164"/>
    </source>
</evidence>
<dbReference type="CDD" id="cd00063">
    <property type="entry name" value="FN3"/>
    <property type="match status" value="2"/>
</dbReference>
<evidence type="ECO:0000313" key="5">
    <source>
        <dbReference type="EMBL" id="KAJ8977047.1"/>
    </source>
</evidence>
<dbReference type="InterPro" id="IPR036116">
    <property type="entry name" value="FN3_sf"/>
</dbReference>
<dbReference type="SUPFAM" id="SSF49265">
    <property type="entry name" value="Fibronectin type III"/>
    <property type="match status" value="1"/>
</dbReference>
<evidence type="ECO:0000256" key="1">
    <source>
        <dbReference type="ARBA" id="ARBA00022737"/>
    </source>
</evidence>
<keyword evidence="1" id="KW-0677">Repeat</keyword>
<reference evidence="5" key="1">
    <citation type="journal article" date="2023" name="Insect Mol. Biol.">
        <title>Genome sequencing provides insights into the evolution of gene families encoding plant cell wall-degrading enzymes in longhorned beetles.</title>
        <authorList>
            <person name="Shin N.R."/>
            <person name="Okamura Y."/>
            <person name="Kirsch R."/>
            <person name="Pauchet Y."/>
        </authorList>
    </citation>
    <scope>NUCLEOTIDE SEQUENCE</scope>
    <source>
        <strain evidence="5">MMC_N1</strain>
    </source>
</reference>
<name>A0ABQ9JI06_9CUCU</name>
<feature type="transmembrane region" description="Helical" evidence="3">
    <location>
        <begin position="21"/>
        <end position="41"/>
    </location>
</feature>
<dbReference type="Pfam" id="PF00041">
    <property type="entry name" value="fn3"/>
    <property type="match status" value="2"/>
</dbReference>
<evidence type="ECO:0000256" key="3">
    <source>
        <dbReference type="SAM" id="Phobius"/>
    </source>
</evidence>
<dbReference type="PROSITE" id="PS50853">
    <property type="entry name" value="FN3"/>
    <property type="match status" value="2"/>
</dbReference>
<proteinExistence type="predicted"/>
<comment type="caution">
    <text evidence="5">The sequence shown here is derived from an EMBL/GenBank/DDBJ whole genome shotgun (WGS) entry which is preliminary data.</text>
</comment>
<accession>A0ABQ9JI06</accession>
<feature type="region of interest" description="Disordered" evidence="2">
    <location>
        <begin position="254"/>
        <end position="287"/>
    </location>
</feature>
<dbReference type="PRINTS" id="PR00014">
    <property type="entry name" value="FNTYPEIII"/>
</dbReference>
<feature type="compositionally biased region" description="Basic and acidic residues" evidence="2">
    <location>
        <begin position="270"/>
        <end position="280"/>
    </location>
</feature>
<dbReference type="Gene3D" id="2.60.40.10">
    <property type="entry name" value="Immunoglobulins"/>
    <property type="match status" value="2"/>
</dbReference>
<protein>
    <recommendedName>
        <fullName evidence="4">Fibronectin type-III domain-containing protein</fullName>
    </recommendedName>
</protein>
<dbReference type="Proteomes" id="UP001162164">
    <property type="component" value="Unassembled WGS sequence"/>
</dbReference>
<dbReference type="SMART" id="SM00060">
    <property type="entry name" value="FN3"/>
    <property type="match status" value="2"/>
</dbReference>
<dbReference type="PANTHER" id="PTHR13817:SF151">
    <property type="entry name" value="TITIN"/>
    <property type="match status" value="1"/>
</dbReference>
<organism evidence="5 6">
    <name type="scientific">Molorchus minor</name>
    <dbReference type="NCBI Taxonomy" id="1323400"/>
    <lineage>
        <taxon>Eukaryota</taxon>
        <taxon>Metazoa</taxon>
        <taxon>Ecdysozoa</taxon>
        <taxon>Arthropoda</taxon>
        <taxon>Hexapoda</taxon>
        <taxon>Insecta</taxon>
        <taxon>Pterygota</taxon>
        <taxon>Neoptera</taxon>
        <taxon>Endopterygota</taxon>
        <taxon>Coleoptera</taxon>
        <taxon>Polyphaga</taxon>
        <taxon>Cucujiformia</taxon>
        <taxon>Chrysomeloidea</taxon>
        <taxon>Cerambycidae</taxon>
        <taxon>Lamiinae</taxon>
        <taxon>Monochamini</taxon>
        <taxon>Molorchus</taxon>
    </lineage>
</organism>
<evidence type="ECO:0000256" key="2">
    <source>
        <dbReference type="SAM" id="MobiDB-lite"/>
    </source>
</evidence>
<dbReference type="InterPro" id="IPR003961">
    <property type="entry name" value="FN3_dom"/>
</dbReference>
<dbReference type="PANTHER" id="PTHR13817">
    <property type="entry name" value="TITIN"/>
    <property type="match status" value="1"/>
</dbReference>
<keyword evidence="3" id="KW-1133">Transmembrane helix</keyword>
<keyword evidence="3" id="KW-0812">Transmembrane</keyword>
<keyword evidence="6" id="KW-1185">Reference proteome</keyword>
<feature type="domain" description="Fibronectin type-III" evidence="4">
    <location>
        <begin position="68"/>
        <end position="164"/>
    </location>
</feature>
<dbReference type="InterPro" id="IPR050964">
    <property type="entry name" value="Striated_Muscle_Regulatory"/>
</dbReference>
<keyword evidence="3" id="KW-0472">Membrane</keyword>
<dbReference type="InterPro" id="IPR013783">
    <property type="entry name" value="Ig-like_fold"/>
</dbReference>